<feature type="active site" description="Proton acceptor" evidence="8">
    <location>
        <position position="113"/>
    </location>
</feature>
<evidence type="ECO:0000256" key="1">
    <source>
        <dbReference type="ARBA" id="ARBA00001946"/>
    </source>
</evidence>
<dbReference type="GO" id="GO:0000014">
    <property type="term" value="F:single-stranded DNA endodeoxyribonuclease activity"/>
    <property type="evidence" value="ECO:0007669"/>
    <property type="project" value="TreeGrafter"/>
</dbReference>
<keyword evidence="12" id="KW-0732">Signal</keyword>
<feature type="binding site" evidence="9">
    <location>
        <position position="143"/>
    </location>
    <ligand>
        <name>Mg(2+)</name>
        <dbReference type="ChEBI" id="CHEBI:18420"/>
        <note>catalytic</note>
    </ligand>
</feature>
<evidence type="ECO:0000256" key="5">
    <source>
        <dbReference type="ARBA" id="ARBA00022759"/>
    </source>
</evidence>
<dbReference type="PROSITE" id="PS01070">
    <property type="entry name" value="NUCLEASE_NON_SPEC"/>
    <property type="match status" value="1"/>
</dbReference>
<dbReference type="PANTHER" id="PTHR13966">
    <property type="entry name" value="ENDONUCLEASE RELATED"/>
    <property type="match status" value="1"/>
</dbReference>
<dbReference type="Gene3D" id="3.40.570.10">
    <property type="entry name" value="Extracellular Endonuclease, subunit A"/>
    <property type="match status" value="1"/>
</dbReference>
<sequence length="262" mass="29628">MKSLSLIAISALISSTVWAGTACPEHFVNGDTPKINDRKLMAKTKNLCFEGYATLHSGVSRTPVWVAEHLTTERLEDARQMRRKNSFHAEEQLPEEDRAELRDYKRSGFDRGHMAPSGDMPDAQAQYESFSLANMIPQNPNNNQQLWEGIESSVRQWASDSGEVYVVSGPLFEGRRLQRINNRVLVPTYVFKAVYDPNKGIAGAYVTPNEEGDTYEVLSINELEQRTGIDVFPSLSAKIKERRPNLPKPKQRGGRRFVNDEE</sequence>
<keyword evidence="4 9" id="KW-0479">Metal-binding</keyword>
<dbReference type="SUPFAM" id="SSF54060">
    <property type="entry name" value="His-Me finger endonucleases"/>
    <property type="match status" value="1"/>
</dbReference>
<dbReference type="InterPro" id="IPR040255">
    <property type="entry name" value="Non-specific_endonuclease"/>
</dbReference>
<evidence type="ECO:0000256" key="3">
    <source>
        <dbReference type="ARBA" id="ARBA00022722"/>
    </source>
</evidence>
<comment type="caution">
    <text evidence="15">The sequence shown here is derived from an EMBL/GenBank/DDBJ whole genome shotgun (WGS) entry which is preliminary data.</text>
</comment>
<evidence type="ECO:0000256" key="12">
    <source>
        <dbReference type="SAM" id="SignalP"/>
    </source>
</evidence>
<protein>
    <recommendedName>
        <fullName evidence="10">Endonuclease</fullName>
        <ecNumber evidence="10">3.1.30.-</ecNumber>
    </recommendedName>
</protein>
<dbReference type="Pfam" id="PF01223">
    <property type="entry name" value="Endonuclease_NS"/>
    <property type="match status" value="1"/>
</dbReference>
<dbReference type="Proteomes" id="UP000575898">
    <property type="component" value="Unassembled WGS sequence"/>
</dbReference>
<dbReference type="RefSeq" id="WP_184034713.1">
    <property type="nucleotide sequence ID" value="NZ_JACHHY010000002.1"/>
</dbReference>
<evidence type="ECO:0000256" key="7">
    <source>
        <dbReference type="ARBA" id="ARBA00022842"/>
    </source>
</evidence>
<dbReference type="SMART" id="SM00892">
    <property type="entry name" value="Endonuclease_NS"/>
    <property type="match status" value="1"/>
</dbReference>
<gene>
    <name evidence="15" type="ORF">HNQ59_000495</name>
</gene>
<feature type="domain" description="ENPP1-3/EXOG-like endonuclease/phosphodiesterase" evidence="13">
    <location>
        <begin position="49"/>
        <end position="238"/>
    </location>
</feature>
<dbReference type="InterPro" id="IPR020821">
    <property type="entry name" value="ENPP1-3/EXOG-like_nuc-like"/>
</dbReference>
<evidence type="ECO:0000256" key="4">
    <source>
        <dbReference type="ARBA" id="ARBA00022723"/>
    </source>
</evidence>
<evidence type="ECO:0000259" key="13">
    <source>
        <dbReference type="SMART" id="SM00477"/>
    </source>
</evidence>
<evidence type="ECO:0000256" key="6">
    <source>
        <dbReference type="ARBA" id="ARBA00022801"/>
    </source>
</evidence>
<feature type="domain" description="DNA/RNA non-specific endonuclease/pyrophosphatase/phosphodiesterase" evidence="14">
    <location>
        <begin position="48"/>
        <end position="238"/>
    </location>
</feature>
<feature type="region of interest" description="Disordered" evidence="11">
    <location>
        <begin position="240"/>
        <end position="262"/>
    </location>
</feature>
<dbReference type="EC" id="3.1.30.-" evidence="10"/>
<keyword evidence="7" id="KW-0460">Magnesium</keyword>
<reference evidence="15 16" key="1">
    <citation type="submission" date="2020-08" db="EMBL/GenBank/DDBJ databases">
        <title>Genomic Encyclopedia of Type Strains, Phase IV (KMG-IV): sequencing the most valuable type-strain genomes for metagenomic binning, comparative biology and taxonomic classification.</title>
        <authorList>
            <person name="Goeker M."/>
        </authorList>
    </citation>
    <scope>NUCLEOTIDE SEQUENCE [LARGE SCALE GENOMIC DNA]</scope>
    <source>
        <strain evidence="15 16">DSM 27165</strain>
    </source>
</reference>
<dbReference type="InterPro" id="IPR018524">
    <property type="entry name" value="DNA/RNA_endonuclease_AS"/>
</dbReference>
<keyword evidence="16" id="KW-1185">Reference proteome</keyword>
<feature type="signal peptide" evidence="12">
    <location>
        <begin position="1"/>
        <end position="19"/>
    </location>
</feature>
<proteinExistence type="inferred from homology"/>
<evidence type="ECO:0000256" key="10">
    <source>
        <dbReference type="RuleBase" id="RU366055"/>
    </source>
</evidence>
<evidence type="ECO:0000313" key="16">
    <source>
        <dbReference type="Proteomes" id="UP000575898"/>
    </source>
</evidence>
<dbReference type="InterPro" id="IPR044925">
    <property type="entry name" value="His-Me_finger_sf"/>
</dbReference>
<comment type="similarity">
    <text evidence="2 10">Belongs to the DNA/RNA non-specific endonuclease family.</text>
</comment>
<name>A0A840MM06_9PROT</name>
<dbReference type="InterPro" id="IPR044929">
    <property type="entry name" value="DNA/RNA_non-sp_Endonuclease_sf"/>
</dbReference>
<evidence type="ECO:0000256" key="11">
    <source>
        <dbReference type="SAM" id="MobiDB-lite"/>
    </source>
</evidence>
<dbReference type="AlphaFoldDB" id="A0A840MM06"/>
<evidence type="ECO:0000256" key="8">
    <source>
        <dbReference type="PIRSR" id="PIRSR640255-1"/>
    </source>
</evidence>
<dbReference type="InterPro" id="IPR001604">
    <property type="entry name" value="Endo_G_ENPP1-like_dom"/>
</dbReference>
<evidence type="ECO:0000256" key="2">
    <source>
        <dbReference type="ARBA" id="ARBA00010052"/>
    </source>
</evidence>
<dbReference type="SMART" id="SM00477">
    <property type="entry name" value="NUC"/>
    <property type="match status" value="1"/>
</dbReference>
<evidence type="ECO:0000259" key="14">
    <source>
        <dbReference type="SMART" id="SM00892"/>
    </source>
</evidence>
<feature type="chain" id="PRO_5032783125" description="Endonuclease" evidence="12">
    <location>
        <begin position="20"/>
        <end position="262"/>
    </location>
</feature>
<dbReference type="PANTHER" id="PTHR13966:SF5">
    <property type="entry name" value="ENDONUCLEASE G, MITOCHONDRIAL"/>
    <property type="match status" value="1"/>
</dbReference>
<dbReference type="GO" id="GO:0003676">
    <property type="term" value="F:nucleic acid binding"/>
    <property type="evidence" value="ECO:0007669"/>
    <property type="project" value="InterPro"/>
</dbReference>
<organism evidence="15 16">
    <name type="scientific">Chitinivorax tropicus</name>
    <dbReference type="NCBI Taxonomy" id="714531"/>
    <lineage>
        <taxon>Bacteria</taxon>
        <taxon>Pseudomonadati</taxon>
        <taxon>Pseudomonadota</taxon>
        <taxon>Betaproteobacteria</taxon>
        <taxon>Chitinivorax</taxon>
    </lineage>
</organism>
<keyword evidence="6 10" id="KW-0378">Hydrolase</keyword>
<accession>A0A840MM06</accession>
<dbReference type="GO" id="GO:0004521">
    <property type="term" value="F:RNA endonuclease activity"/>
    <property type="evidence" value="ECO:0007669"/>
    <property type="project" value="TreeGrafter"/>
</dbReference>
<evidence type="ECO:0000256" key="9">
    <source>
        <dbReference type="PIRSR" id="PIRSR640255-2"/>
    </source>
</evidence>
<comment type="cofactor">
    <cofactor evidence="1 10">
        <name>Mg(2+)</name>
        <dbReference type="ChEBI" id="CHEBI:18420"/>
    </cofactor>
</comment>
<evidence type="ECO:0000313" key="15">
    <source>
        <dbReference type="EMBL" id="MBB5017233.1"/>
    </source>
</evidence>
<keyword evidence="3 10" id="KW-0540">Nuclease</keyword>
<keyword evidence="5 10" id="KW-0255">Endonuclease</keyword>
<dbReference type="PROSITE" id="PS51257">
    <property type="entry name" value="PROKAR_LIPOPROTEIN"/>
    <property type="match status" value="1"/>
</dbReference>
<dbReference type="GO" id="GO:0046872">
    <property type="term" value="F:metal ion binding"/>
    <property type="evidence" value="ECO:0007669"/>
    <property type="project" value="UniProtKB-KW"/>
</dbReference>
<dbReference type="EMBL" id="JACHHY010000002">
    <property type="protein sequence ID" value="MBB5017233.1"/>
    <property type="molecule type" value="Genomic_DNA"/>
</dbReference>